<evidence type="ECO:0000256" key="10">
    <source>
        <dbReference type="SAM" id="MobiDB-lite"/>
    </source>
</evidence>
<evidence type="ECO:0000256" key="7">
    <source>
        <dbReference type="ARBA" id="ARBA00022975"/>
    </source>
</evidence>
<evidence type="ECO:0000256" key="5">
    <source>
        <dbReference type="ARBA" id="ARBA00022801"/>
    </source>
</evidence>
<dbReference type="HAMAP" id="MF_00219">
    <property type="entry name" value="PyrC_classII"/>
    <property type="match status" value="1"/>
</dbReference>
<comment type="pathway">
    <text evidence="1">Pyrimidine metabolism; UMP biosynthesis via de novo pathway; (S)-dihydroorotate from bicarbonate: step 3/3.</text>
</comment>
<dbReference type="EMBL" id="HBHZ01012097">
    <property type="protein sequence ID" value="CAE0196260.1"/>
    <property type="molecule type" value="Transcribed_RNA"/>
</dbReference>
<keyword evidence="6" id="KW-0862">Zinc</keyword>
<organism evidence="12">
    <name type="scientific">Chloropicon roscoffensis</name>
    <dbReference type="NCBI Taxonomy" id="1461544"/>
    <lineage>
        <taxon>Eukaryota</taxon>
        <taxon>Viridiplantae</taxon>
        <taxon>Chlorophyta</taxon>
        <taxon>Chloropicophyceae</taxon>
        <taxon>Chloropicales</taxon>
        <taxon>Chloropicaceae</taxon>
        <taxon>Chloropicon</taxon>
    </lineage>
</organism>
<dbReference type="InterPro" id="IPR006680">
    <property type="entry name" value="Amidohydro-rel"/>
</dbReference>
<dbReference type="GO" id="GO:0044205">
    <property type="term" value="P:'de novo' UMP biosynthetic process"/>
    <property type="evidence" value="ECO:0007669"/>
    <property type="project" value="UniProtKB-UniPathway"/>
</dbReference>
<dbReference type="PROSITE" id="PS00482">
    <property type="entry name" value="DIHYDROOROTASE_1"/>
    <property type="match status" value="1"/>
</dbReference>
<evidence type="ECO:0000256" key="3">
    <source>
        <dbReference type="ARBA" id="ARBA00012860"/>
    </source>
</evidence>
<accession>A0A7S3CJD6</accession>
<dbReference type="PANTHER" id="PTHR43137:SF1">
    <property type="entry name" value="DIHYDROOROTASE"/>
    <property type="match status" value="1"/>
</dbReference>
<evidence type="ECO:0000259" key="11">
    <source>
        <dbReference type="Pfam" id="PF01979"/>
    </source>
</evidence>
<dbReference type="AlphaFoldDB" id="A0A7S3CJD6"/>
<keyword evidence="7" id="KW-0665">Pyrimidine biosynthesis</keyword>
<evidence type="ECO:0000313" key="12">
    <source>
        <dbReference type="EMBL" id="CAE0196260.1"/>
    </source>
</evidence>
<comment type="catalytic activity">
    <reaction evidence="8">
        <text>(S)-dihydroorotate + H2O = N-carbamoyl-L-aspartate + H(+)</text>
        <dbReference type="Rhea" id="RHEA:24296"/>
        <dbReference type="ChEBI" id="CHEBI:15377"/>
        <dbReference type="ChEBI" id="CHEBI:15378"/>
        <dbReference type="ChEBI" id="CHEBI:30864"/>
        <dbReference type="ChEBI" id="CHEBI:32814"/>
        <dbReference type="EC" id="3.5.2.3"/>
    </reaction>
</comment>
<evidence type="ECO:0000256" key="9">
    <source>
        <dbReference type="ARBA" id="ARBA00069884"/>
    </source>
</evidence>
<protein>
    <recommendedName>
        <fullName evidence="9">Dihydroorotase, mitochondrial</fullName>
        <ecNumber evidence="3">3.5.2.3</ecNumber>
    </recommendedName>
</protein>
<keyword evidence="5" id="KW-0378">Hydrolase</keyword>
<evidence type="ECO:0000256" key="8">
    <source>
        <dbReference type="ARBA" id="ARBA00048492"/>
    </source>
</evidence>
<feature type="domain" description="Amidohydrolase-related" evidence="11">
    <location>
        <begin position="72"/>
        <end position="363"/>
    </location>
</feature>
<dbReference type="UniPathway" id="UPA00070">
    <property type="reaction ID" value="UER00117"/>
</dbReference>
<dbReference type="GO" id="GO:0006207">
    <property type="term" value="P:'de novo' pyrimidine nucleobase biosynthetic process"/>
    <property type="evidence" value="ECO:0007669"/>
    <property type="project" value="TreeGrafter"/>
</dbReference>
<evidence type="ECO:0000256" key="2">
    <source>
        <dbReference type="ARBA" id="ARBA00005631"/>
    </source>
</evidence>
<dbReference type="Gene3D" id="3.20.20.140">
    <property type="entry name" value="Metal-dependent hydrolases"/>
    <property type="match status" value="1"/>
</dbReference>
<dbReference type="FunFam" id="3.20.20.140:FF:000006">
    <property type="entry name" value="Dihydroorotase"/>
    <property type="match status" value="1"/>
</dbReference>
<dbReference type="CDD" id="cd01294">
    <property type="entry name" value="DHOase"/>
    <property type="match status" value="1"/>
</dbReference>
<reference evidence="12" key="1">
    <citation type="submission" date="2021-01" db="EMBL/GenBank/DDBJ databases">
        <authorList>
            <person name="Corre E."/>
            <person name="Pelletier E."/>
            <person name="Niang G."/>
            <person name="Scheremetjew M."/>
            <person name="Finn R."/>
            <person name="Kale V."/>
            <person name="Holt S."/>
            <person name="Cochrane G."/>
            <person name="Meng A."/>
            <person name="Brown T."/>
            <person name="Cohen L."/>
        </authorList>
    </citation>
    <scope>NUCLEOTIDE SEQUENCE</scope>
    <source>
        <strain evidence="12">RCC1871</strain>
    </source>
</reference>
<dbReference type="GO" id="GO:0004151">
    <property type="term" value="F:dihydroorotase activity"/>
    <property type="evidence" value="ECO:0007669"/>
    <property type="project" value="UniProtKB-EC"/>
</dbReference>
<proteinExistence type="inferred from homology"/>
<feature type="region of interest" description="Disordered" evidence="10">
    <location>
        <begin position="33"/>
        <end position="63"/>
    </location>
</feature>
<sequence>MLSLAMWRTRLGKESALRGGTLAVAHAPLASPRRLDGARRSRCPATPTRDAAEAVGDTSGGPERLTFTAPDDWHLHLRDGDVLADVVPHSASQFSRAIVMPNLTPPVTTAKLACEYRARIMAHVPEGSSFEPLMTLYLTDNTPAEEVHRAKEAGFRAFKLYPAGATTNSDSGVTDVRKCFGALKAMEETGTLLLVHGEVVDPKIDIFDRERVFIETVLPTILDNFPNLKVVLEHITTKHAARFVLDGPKNVAASVTPQHMLLNRNALLVGGIKPHFYCLPILKREEHRLAIVEAATSGHPRFFLGTDSAPHADQNKLSACGCAGIYSAPLALPIYAQVFEENGALDRFEGFASVNGAAFYGVPRNERVVELVREDWRVPANYKFGDDVVVPLGAGLKLRWRLRT</sequence>
<dbReference type="SUPFAM" id="SSF51556">
    <property type="entry name" value="Metallo-dependent hydrolases"/>
    <property type="match status" value="1"/>
</dbReference>
<dbReference type="NCBIfam" id="TIGR00856">
    <property type="entry name" value="pyrC_dimer"/>
    <property type="match status" value="1"/>
</dbReference>
<dbReference type="GO" id="GO:0046872">
    <property type="term" value="F:metal ion binding"/>
    <property type="evidence" value="ECO:0007669"/>
    <property type="project" value="UniProtKB-KW"/>
</dbReference>
<keyword evidence="4" id="KW-0479">Metal-binding</keyword>
<dbReference type="Pfam" id="PF01979">
    <property type="entry name" value="Amidohydro_1"/>
    <property type="match status" value="1"/>
</dbReference>
<dbReference type="InterPro" id="IPR002195">
    <property type="entry name" value="Dihydroorotase_CS"/>
</dbReference>
<dbReference type="InterPro" id="IPR032466">
    <property type="entry name" value="Metal_Hydrolase"/>
</dbReference>
<gene>
    <name evidence="12" type="ORF">CROS1456_LOCUS9357</name>
</gene>
<dbReference type="InterPro" id="IPR004721">
    <property type="entry name" value="DHOdimr"/>
</dbReference>
<dbReference type="EC" id="3.5.2.3" evidence="3"/>
<evidence type="ECO:0000256" key="1">
    <source>
        <dbReference type="ARBA" id="ARBA00004880"/>
    </source>
</evidence>
<evidence type="ECO:0000256" key="4">
    <source>
        <dbReference type="ARBA" id="ARBA00022723"/>
    </source>
</evidence>
<dbReference type="PROSITE" id="PS00483">
    <property type="entry name" value="DIHYDROOROTASE_2"/>
    <property type="match status" value="1"/>
</dbReference>
<dbReference type="PANTHER" id="PTHR43137">
    <property type="entry name" value="DIHYDROOROTASE"/>
    <property type="match status" value="1"/>
</dbReference>
<comment type="similarity">
    <text evidence="2">Belongs to the metallo-dependent hydrolases superfamily. DHOase family. Class II DHOase subfamily.</text>
</comment>
<dbReference type="GO" id="GO:0005737">
    <property type="term" value="C:cytoplasm"/>
    <property type="evidence" value="ECO:0007669"/>
    <property type="project" value="TreeGrafter"/>
</dbReference>
<evidence type="ECO:0000256" key="6">
    <source>
        <dbReference type="ARBA" id="ARBA00022833"/>
    </source>
</evidence>
<name>A0A7S3CJD6_9CHLO</name>